<dbReference type="KEGG" id="nev:NTE_01788"/>
<proteinExistence type="predicted"/>
<protein>
    <submittedName>
        <fullName evidence="2">Conserved protein implicated in secretion</fullName>
    </submittedName>
</protein>
<organism evidence="2 3">
    <name type="scientific">Candidatus Nitrososphaera evergladensis SR1</name>
    <dbReference type="NCBI Taxonomy" id="1459636"/>
    <lineage>
        <taxon>Archaea</taxon>
        <taxon>Nitrososphaerota</taxon>
        <taxon>Nitrososphaeria</taxon>
        <taxon>Nitrososphaerales</taxon>
        <taxon>Nitrososphaeraceae</taxon>
        <taxon>Nitrososphaera</taxon>
    </lineage>
</organism>
<dbReference type="HOGENOM" id="CLU_095961_0_0_2"/>
<evidence type="ECO:0000313" key="2">
    <source>
        <dbReference type="EMBL" id="AIF83849.1"/>
    </source>
</evidence>
<evidence type="ECO:0000313" key="3">
    <source>
        <dbReference type="Proteomes" id="UP000028194"/>
    </source>
</evidence>
<name>A0A075MX40_9ARCH</name>
<dbReference type="EMBL" id="CP007174">
    <property type="protein sequence ID" value="AIF83849.1"/>
    <property type="molecule type" value="Genomic_DNA"/>
</dbReference>
<dbReference type="STRING" id="1459636.NTE_01788"/>
<dbReference type="eggNOG" id="arCOG00452">
    <property type="taxonomic scope" value="Archaea"/>
</dbReference>
<reference evidence="2 3" key="1">
    <citation type="journal article" date="2014" name="PLoS ONE">
        <title>Genome Sequence of Candidatus Nitrososphaera evergladensis from Group I.1b Enriched from Everglades Soil Reveals Novel Genomic Features of the Ammonia-Oxidizing Archaea.</title>
        <authorList>
            <person name="Zhalnina K.V."/>
            <person name="Dias R."/>
            <person name="Leonard M.T."/>
            <person name="Dorr de Quadros P."/>
            <person name="Camargo F.A."/>
            <person name="Drew J.C."/>
            <person name="Farmerie W.G."/>
            <person name="Daroub S.H."/>
            <person name="Triplett E.W."/>
        </authorList>
    </citation>
    <scope>NUCLEOTIDE SEQUENCE [LARGE SCALE GENOMIC DNA]</scope>
    <source>
        <strain evidence="2 3">SR1</strain>
    </source>
</reference>
<accession>A0A075MX40</accession>
<sequence length="245" mass="26653">MLPRLQHASVQPPFYLIASKTLLGAIIVKMSFGNKWVKPQGESVGHKLIEGIKPQTPLKPRIEEAQKKLQMQIQKLDAINSRINEKDQVIFKRVVLAMQSHDAQHARVLSGELSQIRKMGKMISSAKLALEQIQLRLNTITELGDVVVTLSPAMSVIKGLQGGLSGMMPEADQSFAQISDLLGNIMTDSGQIPSGEIGGYTAVNDDTARIMEEASAIVEMNMKNKFPDLPSTGSSQRSAAEASGY</sequence>
<dbReference type="Proteomes" id="UP000028194">
    <property type="component" value="Chromosome"/>
</dbReference>
<gene>
    <name evidence="2" type="ORF">NTE_01788</name>
</gene>
<keyword evidence="3" id="KW-1185">Reference proteome</keyword>
<evidence type="ECO:0000256" key="1">
    <source>
        <dbReference type="SAM" id="MobiDB-lite"/>
    </source>
</evidence>
<feature type="region of interest" description="Disordered" evidence="1">
    <location>
        <begin position="226"/>
        <end position="245"/>
    </location>
</feature>
<dbReference type="Gene3D" id="6.10.140.1230">
    <property type="match status" value="1"/>
</dbReference>
<dbReference type="AlphaFoldDB" id="A0A075MX40"/>